<dbReference type="STRING" id="1387353.BSF38_04457"/>
<dbReference type="InterPro" id="IPR000719">
    <property type="entry name" value="Prot_kinase_dom"/>
</dbReference>
<evidence type="ECO:0000259" key="6">
    <source>
        <dbReference type="PROSITE" id="PS50011"/>
    </source>
</evidence>
<proteinExistence type="predicted"/>
<feature type="binding site" evidence="5">
    <location>
        <position position="223"/>
    </location>
    <ligand>
        <name>ATP</name>
        <dbReference type="ChEBI" id="CHEBI:30616"/>
    </ligand>
</feature>
<evidence type="ECO:0000313" key="8">
    <source>
        <dbReference type="EMBL" id="APW62901.1"/>
    </source>
</evidence>
<feature type="domain" description="Thioredoxin" evidence="7">
    <location>
        <begin position="4"/>
        <end position="164"/>
    </location>
</feature>
<dbReference type="PROSITE" id="PS00107">
    <property type="entry name" value="PROTEIN_KINASE_ATP"/>
    <property type="match status" value="1"/>
</dbReference>
<dbReference type="RefSeq" id="WP_076349328.1">
    <property type="nucleotide sequence ID" value="NZ_CP019082.1"/>
</dbReference>
<dbReference type="InterPro" id="IPR008271">
    <property type="entry name" value="Ser/Thr_kinase_AS"/>
</dbReference>
<dbReference type="OrthoDB" id="9809746at2"/>
<dbReference type="AlphaFoldDB" id="A0A1U7CVF4"/>
<dbReference type="Gene3D" id="3.30.200.20">
    <property type="entry name" value="Phosphorylase Kinase, domain 1"/>
    <property type="match status" value="1"/>
</dbReference>
<dbReference type="PROSITE" id="PS00108">
    <property type="entry name" value="PROTEIN_KINASE_ST"/>
    <property type="match status" value="1"/>
</dbReference>
<dbReference type="GO" id="GO:0005524">
    <property type="term" value="F:ATP binding"/>
    <property type="evidence" value="ECO:0007669"/>
    <property type="project" value="UniProtKB-UniRule"/>
</dbReference>
<evidence type="ECO:0000256" key="2">
    <source>
        <dbReference type="ARBA" id="ARBA00022741"/>
    </source>
</evidence>
<dbReference type="GO" id="GO:0004674">
    <property type="term" value="F:protein serine/threonine kinase activity"/>
    <property type="evidence" value="ECO:0007669"/>
    <property type="project" value="UniProtKB-EC"/>
</dbReference>
<dbReference type="InterPro" id="IPR017441">
    <property type="entry name" value="Protein_kinase_ATP_BS"/>
</dbReference>
<dbReference type="SUPFAM" id="SSF56112">
    <property type="entry name" value="Protein kinase-like (PK-like)"/>
    <property type="match status" value="1"/>
</dbReference>
<sequence length="462" mass="50291">MQTTLIGNPAPAFDLPCTRFPDPDRGRARLSDSSGRWLILVFYPRDFSMVCPTELIGLSQRHEELAELNCDLLAIGCDPVDLHERWMATPKAQGGLGGLNFPLASDPDGEVSRAYGVYQSRENVAVRGTFIIDPEGLIQYQVVHSLSVGRRSQEVIRVLTALQSGGLCREDWMSDSSHIDPYAALRPGHIFSHYLIDSEIGVGTFARVYLARDLQLDRPVALKIFRKDCPVTPSTVLAEARSAAALNHPNVSTIYAVDDTAGLPIIAMEFVDGLSLAQVARARTLASDGLLDVSRQIAAGMAAAHDAGIVHGDLKPENIMLSEDGFVKILDFGLARRLHRIQAMKTDETTELGIAESGDGLFGTPRYLAPEQTRGEPASFASDVFSLGIVFYELTTGKTAFADGNILRVLDQIRNLDRHAMASEAGEPFTGLLQSMLTPDPGDRTITMRQIVNEIDAVCESV</sequence>
<dbReference type="PANTHER" id="PTHR43289:SF34">
    <property type="entry name" value="SERINE_THREONINE-PROTEIN KINASE YBDM-RELATED"/>
    <property type="match status" value="1"/>
</dbReference>
<dbReference type="Pfam" id="PF00069">
    <property type="entry name" value="Pkinase"/>
    <property type="match status" value="1"/>
</dbReference>
<dbReference type="Proteomes" id="UP000186309">
    <property type="component" value="Chromosome"/>
</dbReference>
<keyword evidence="1 8" id="KW-0808">Transferase</keyword>
<dbReference type="PROSITE" id="PS50011">
    <property type="entry name" value="PROTEIN_KINASE_DOM"/>
    <property type="match status" value="1"/>
</dbReference>
<dbReference type="InterPro" id="IPR011009">
    <property type="entry name" value="Kinase-like_dom_sf"/>
</dbReference>
<dbReference type="SMART" id="SM00220">
    <property type="entry name" value="S_TKc"/>
    <property type="match status" value="1"/>
</dbReference>
<keyword evidence="9" id="KW-1185">Reference proteome</keyword>
<dbReference type="Gene3D" id="3.40.30.10">
    <property type="entry name" value="Glutaredoxin"/>
    <property type="match status" value="1"/>
</dbReference>
<evidence type="ECO:0000256" key="1">
    <source>
        <dbReference type="ARBA" id="ARBA00022679"/>
    </source>
</evidence>
<dbReference type="GO" id="GO:0016491">
    <property type="term" value="F:oxidoreductase activity"/>
    <property type="evidence" value="ECO:0007669"/>
    <property type="project" value="InterPro"/>
</dbReference>
<dbReference type="InterPro" id="IPR013766">
    <property type="entry name" value="Thioredoxin_domain"/>
</dbReference>
<dbReference type="EC" id="2.7.11.1" evidence="8"/>
<keyword evidence="3 8" id="KW-0418">Kinase</keyword>
<dbReference type="EMBL" id="CP019082">
    <property type="protein sequence ID" value="APW62901.1"/>
    <property type="molecule type" value="Genomic_DNA"/>
</dbReference>
<reference evidence="9" key="1">
    <citation type="submission" date="2016-12" db="EMBL/GenBank/DDBJ databases">
        <title>Comparative genomics of four Isosphaeraceae planctomycetes: a common pool of plasmids and glycoside hydrolase genes.</title>
        <authorList>
            <person name="Ivanova A."/>
        </authorList>
    </citation>
    <scope>NUCLEOTIDE SEQUENCE [LARGE SCALE GENOMIC DNA]</scope>
    <source>
        <strain evidence="9">PX4</strain>
    </source>
</reference>
<dbReference type="Pfam" id="PF00578">
    <property type="entry name" value="AhpC-TSA"/>
    <property type="match status" value="1"/>
</dbReference>
<evidence type="ECO:0000256" key="4">
    <source>
        <dbReference type="ARBA" id="ARBA00022840"/>
    </source>
</evidence>
<feature type="domain" description="Protein kinase" evidence="6">
    <location>
        <begin position="194"/>
        <end position="456"/>
    </location>
</feature>
<dbReference type="KEGG" id="pbor:BSF38_04457"/>
<dbReference type="CDD" id="cd03015">
    <property type="entry name" value="PRX_Typ2cys"/>
    <property type="match status" value="1"/>
</dbReference>
<evidence type="ECO:0000256" key="5">
    <source>
        <dbReference type="PROSITE-ProRule" id="PRU10141"/>
    </source>
</evidence>
<dbReference type="InterPro" id="IPR000866">
    <property type="entry name" value="AhpC/TSA"/>
</dbReference>
<dbReference type="CDD" id="cd14014">
    <property type="entry name" value="STKc_PknB_like"/>
    <property type="match status" value="1"/>
</dbReference>
<evidence type="ECO:0000259" key="7">
    <source>
        <dbReference type="PROSITE" id="PS51352"/>
    </source>
</evidence>
<dbReference type="InterPro" id="IPR036249">
    <property type="entry name" value="Thioredoxin-like_sf"/>
</dbReference>
<name>A0A1U7CVF4_9BACT</name>
<gene>
    <name evidence="8" type="primary">pknB_21</name>
    <name evidence="8" type="ORF">BSF38_04457</name>
</gene>
<evidence type="ECO:0000313" key="9">
    <source>
        <dbReference type="Proteomes" id="UP000186309"/>
    </source>
</evidence>
<organism evidence="8 9">
    <name type="scientific">Paludisphaera borealis</name>
    <dbReference type="NCBI Taxonomy" id="1387353"/>
    <lineage>
        <taxon>Bacteria</taxon>
        <taxon>Pseudomonadati</taxon>
        <taxon>Planctomycetota</taxon>
        <taxon>Planctomycetia</taxon>
        <taxon>Isosphaerales</taxon>
        <taxon>Isosphaeraceae</taxon>
        <taxon>Paludisphaera</taxon>
    </lineage>
</organism>
<keyword evidence="2 5" id="KW-0547">Nucleotide-binding</keyword>
<dbReference type="PANTHER" id="PTHR43289">
    <property type="entry name" value="MITOGEN-ACTIVATED PROTEIN KINASE KINASE KINASE 20-RELATED"/>
    <property type="match status" value="1"/>
</dbReference>
<dbReference type="SUPFAM" id="SSF52833">
    <property type="entry name" value="Thioredoxin-like"/>
    <property type="match status" value="1"/>
</dbReference>
<protein>
    <submittedName>
        <fullName evidence="8">Serine/threonine-protein kinase PknB</fullName>
        <ecNumber evidence="8">2.7.11.1</ecNumber>
    </submittedName>
</protein>
<dbReference type="Gene3D" id="1.10.510.10">
    <property type="entry name" value="Transferase(Phosphotransferase) domain 1"/>
    <property type="match status" value="1"/>
</dbReference>
<keyword evidence="4 5" id="KW-0067">ATP-binding</keyword>
<accession>A0A1U7CVF4</accession>
<evidence type="ECO:0000256" key="3">
    <source>
        <dbReference type="ARBA" id="ARBA00022777"/>
    </source>
</evidence>
<dbReference type="GO" id="GO:0016209">
    <property type="term" value="F:antioxidant activity"/>
    <property type="evidence" value="ECO:0007669"/>
    <property type="project" value="InterPro"/>
</dbReference>
<dbReference type="PROSITE" id="PS51352">
    <property type="entry name" value="THIOREDOXIN_2"/>
    <property type="match status" value="1"/>
</dbReference>